<proteinExistence type="predicted"/>
<dbReference type="AlphaFoldDB" id="A0A834ME95"/>
<dbReference type="EMBL" id="JAACXV010011677">
    <property type="protein sequence ID" value="KAF7274979.1"/>
    <property type="molecule type" value="Genomic_DNA"/>
</dbReference>
<sequence>MENIVDGDLRTAPKETDIEKNDTRRGPDYREIYAGRDAHKSRLRIGVEPGDVPLDAGFPYPPVPVRVADSSPEMGKFLSLRLTNLK</sequence>
<feature type="region of interest" description="Disordered" evidence="1">
    <location>
        <begin position="1"/>
        <end position="26"/>
    </location>
</feature>
<protein>
    <submittedName>
        <fullName evidence="2">Uncharacterized protein</fullName>
    </submittedName>
</protein>
<name>A0A834ME95_RHYFE</name>
<evidence type="ECO:0000313" key="3">
    <source>
        <dbReference type="Proteomes" id="UP000625711"/>
    </source>
</evidence>
<feature type="compositionally biased region" description="Basic and acidic residues" evidence="1">
    <location>
        <begin position="7"/>
        <end position="26"/>
    </location>
</feature>
<gene>
    <name evidence="2" type="ORF">GWI33_012303</name>
</gene>
<keyword evidence="3" id="KW-1185">Reference proteome</keyword>
<evidence type="ECO:0000256" key="1">
    <source>
        <dbReference type="SAM" id="MobiDB-lite"/>
    </source>
</evidence>
<dbReference type="Proteomes" id="UP000625711">
    <property type="component" value="Unassembled WGS sequence"/>
</dbReference>
<comment type="caution">
    <text evidence="2">The sequence shown here is derived from an EMBL/GenBank/DDBJ whole genome shotgun (WGS) entry which is preliminary data.</text>
</comment>
<evidence type="ECO:0000313" key="2">
    <source>
        <dbReference type="EMBL" id="KAF7274979.1"/>
    </source>
</evidence>
<organism evidence="2 3">
    <name type="scientific">Rhynchophorus ferrugineus</name>
    <name type="common">Red palm weevil</name>
    <name type="synonym">Curculio ferrugineus</name>
    <dbReference type="NCBI Taxonomy" id="354439"/>
    <lineage>
        <taxon>Eukaryota</taxon>
        <taxon>Metazoa</taxon>
        <taxon>Ecdysozoa</taxon>
        <taxon>Arthropoda</taxon>
        <taxon>Hexapoda</taxon>
        <taxon>Insecta</taxon>
        <taxon>Pterygota</taxon>
        <taxon>Neoptera</taxon>
        <taxon>Endopterygota</taxon>
        <taxon>Coleoptera</taxon>
        <taxon>Polyphaga</taxon>
        <taxon>Cucujiformia</taxon>
        <taxon>Curculionidae</taxon>
        <taxon>Dryophthorinae</taxon>
        <taxon>Rhynchophorus</taxon>
    </lineage>
</organism>
<reference evidence="2" key="1">
    <citation type="submission" date="2020-08" db="EMBL/GenBank/DDBJ databases">
        <title>Genome sequencing and assembly of the red palm weevil Rhynchophorus ferrugineus.</title>
        <authorList>
            <person name="Dias G.B."/>
            <person name="Bergman C.M."/>
            <person name="Manee M."/>
        </authorList>
    </citation>
    <scope>NUCLEOTIDE SEQUENCE</scope>
    <source>
        <strain evidence="2">AA-2017</strain>
        <tissue evidence="2">Whole larva</tissue>
    </source>
</reference>
<accession>A0A834ME95</accession>